<dbReference type="EMBL" id="DAAFZQ010000017">
    <property type="protein sequence ID" value="HAB2182620.1"/>
    <property type="molecule type" value="Genomic_DNA"/>
</dbReference>
<dbReference type="EMBL" id="DAAFYW010000006">
    <property type="protein sequence ID" value="HAB2078347.1"/>
    <property type="molecule type" value="Genomic_DNA"/>
</dbReference>
<reference evidence="1" key="2">
    <citation type="submission" date="2019-10" db="EMBL/GenBank/DDBJ databases">
        <authorList>
            <consortium name="NCBI Pathogen Detection Project"/>
        </authorList>
    </citation>
    <scope>NUCLEOTIDE SEQUENCE</scope>
    <source>
        <strain evidence="1">Salmonella enterica</strain>
    </source>
</reference>
<name>A0A3U7JWK2_SALET</name>
<gene>
    <name evidence="1" type="ORF">GB173_16285</name>
    <name evidence="2" type="ORF">GB201_20295</name>
</gene>
<dbReference type="AlphaFoldDB" id="A0A3U7JWK2"/>
<evidence type="ECO:0000313" key="2">
    <source>
        <dbReference type="EMBL" id="HAB2182620.1"/>
    </source>
</evidence>
<proteinExistence type="predicted"/>
<sequence>MNKKYIHPNKSTSQSIWQKNGIPALEYCSLPRAAELMGCKVSDILHLSTIGAVQLGVLLNEFEAAVWMKDSIDITKSATGWYEDLISAGRIDPIGWLASPDSPLSQLRFEIDYDDKKSAHRLFRDEEAEFRDNLLLARLSGLWSFQSHFEWESAMNNFGVSSIAKLGLVFYPADTPFSQASIKARLRGEKIPYEISYGALVDITPSDIYLSRTQIEKIYNNIGKELPNYINHGVERPADDEMEKIGEVNNNKVGEFMEMLIRSVPELGDEVMEASANKRHSILSAFLEKKQNEGKFTNMKMPASATIEKYFKI</sequence>
<accession>A0A3U7JWK2</accession>
<reference evidence="1" key="1">
    <citation type="journal article" date="2018" name="Genome Biol.">
        <title>SKESA: strategic k-mer extension for scrupulous assemblies.</title>
        <authorList>
            <person name="Souvorov A."/>
            <person name="Agarwala R."/>
            <person name="Lipman D.J."/>
        </authorList>
    </citation>
    <scope>NUCLEOTIDE SEQUENCE</scope>
    <source>
        <strain evidence="1">Salmonella enterica</strain>
    </source>
</reference>
<comment type="caution">
    <text evidence="1">The sequence shown here is derived from an EMBL/GenBank/DDBJ whole genome shotgun (WGS) entry which is preliminary data.</text>
</comment>
<organism evidence="1">
    <name type="scientific">Salmonella enterica subsp. enterica serovar Give</name>
    <dbReference type="NCBI Taxonomy" id="46626"/>
    <lineage>
        <taxon>Bacteria</taxon>
        <taxon>Pseudomonadati</taxon>
        <taxon>Pseudomonadota</taxon>
        <taxon>Gammaproteobacteria</taxon>
        <taxon>Enterobacterales</taxon>
        <taxon>Enterobacteriaceae</taxon>
        <taxon>Salmonella</taxon>
    </lineage>
</organism>
<evidence type="ECO:0000313" key="1">
    <source>
        <dbReference type="EMBL" id="HAB2078347.1"/>
    </source>
</evidence>
<protein>
    <submittedName>
        <fullName evidence="1">Uncharacterized protein</fullName>
    </submittedName>
</protein>
<dbReference type="RefSeq" id="WP_080090828.1">
    <property type="nucleotide sequence ID" value="NZ_JARAKW010000006.1"/>
</dbReference>